<dbReference type="Gene3D" id="3.90.960.10">
    <property type="entry name" value="YbaK/aminoacyl-tRNA synthetase-associated domain"/>
    <property type="match status" value="1"/>
</dbReference>
<dbReference type="GO" id="GO:0004812">
    <property type="term" value="F:aminoacyl-tRNA ligase activity"/>
    <property type="evidence" value="ECO:0007669"/>
    <property type="project" value="UniProtKB-KW"/>
</dbReference>
<evidence type="ECO:0000259" key="1">
    <source>
        <dbReference type="Pfam" id="PF04073"/>
    </source>
</evidence>
<organism evidence="2 3">
    <name type="scientific">Vibrio hepatarius</name>
    <dbReference type="NCBI Taxonomy" id="171383"/>
    <lineage>
        <taxon>Bacteria</taxon>
        <taxon>Pseudomonadati</taxon>
        <taxon>Pseudomonadota</taxon>
        <taxon>Gammaproteobacteria</taxon>
        <taxon>Vibrionales</taxon>
        <taxon>Vibrionaceae</taxon>
        <taxon>Vibrio</taxon>
        <taxon>Vibrio oreintalis group</taxon>
    </lineage>
</organism>
<accession>A0A0M0I0Q1</accession>
<gene>
    <name evidence="2" type="ORF">AKJ31_11160</name>
</gene>
<dbReference type="SUPFAM" id="SSF55826">
    <property type="entry name" value="YbaK/ProRS associated domain"/>
    <property type="match status" value="1"/>
</dbReference>
<dbReference type="Pfam" id="PF04073">
    <property type="entry name" value="tRNA_edit"/>
    <property type="match status" value="1"/>
</dbReference>
<feature type="domain" description="YbaK/aminoacyl-tRNA synthetase-associated" evidence="1">
    <location>
        <begin position="34"/>
        <end position="142"/>
    </location>
</feature>
<keyword evidence="3" id="KW-1185">Reference proteome</keyword>
<dbReference type="STRING" id="171383.AKJ31_11160"/>
<protein>
    <submittedName>
        <fullName evidence="2">Prolyl-tRNA synthetase</fullName>
    </submittedName>
</protein>
<dbReference type="CDD" id="cd04332">
    <property type="entry name" value="YbaK_like"/>
    <property type="match status" value="1"/>
</dbReference>
<dbReference type="AlphaFoldDB" id="A0A0M0I0Q1"/>
<evidence type="ECO:0000313" key="3">
    <source>
        <dbReference type="Proteomes" id="UP000037530"/>
    </source>
</evidence>
<dbReference type="GO" id="GO:0002161">
    <property type="term" value="F:aminoacyl-tRNA deacylase activity"/>
    <property type="evidence" value="ECO:0007669"/>
    <property type="project" value="InterPro"/>
</dbReference>
<dbReference type="RefSeq" id="WP_053409180.1">
    <property type="nucleotide sequence ID" value="NZ_DAIPHI010000010.1"/>
</dbReference>
<dbReference type="Proteomes" id="UP000037530">
    <property type="component" value="Unassembled WGS sequence"/>
</dbReference>
<dbReference type="InterPro" id="IPR036754">
    <property type="entry name" value="YbaK/aa-tRNA-synt-asso_dom_sf"/>
</dbReference>
<dbReference type="EMBL" id="LHPI01000009">
    <property type="protein sequence ID" value="KOO07443.1"/>
    <property type="molecule type" value="Genomic_DNA"/>
</dbReference>
<reference evidence="3" key="1">
    <citation type="submission" date="2015-08" db="EMBL/GenBank/DDBJ databases">
        <title>Vibrio galatheae sp. nov., a novel member of the Vibrionaceae family isolated from the Solomon Islands.</title>
        <authorList>
            <person name="Giubergia S."/>
            <person name="Machado H."/>
            <person name="Mateiu R.V."/>
            <person name="Gram L."/>
        </authorList>
    </citation>
    <scope>NUCLEOTIDE SEQUENCE [LARGE SCALE GENOMIC DNA]</scope>
    <source>
        <strain evidence="3">DSM 19134</strain>
    </source>
</reference>
<proteinExistence type="predicted"/>
<dbReference type="InterPro" id="IPR007214">
    <property type="entry name" value="YbaK/aa-tRNA-synth-assoc-dom"/>
</dbReference>
<sequence>MTISTRLDHYMTEHDIPFRVVRHRHSHSSLQSGVAAGVPLSNLAKGVVLEDHEGRHMMAVLPANNKISLSRLDDEFSASYHLVKEREIYQMFTDCEHGAVPPVGSPYHMSTVCDEMLTHLDYVYLEAGDHETLIRLDQDAFLALIDPIRVIRFSSQVFH</sequence>
<name>A0A0M0I0Q1_9VIBR</name>
<comment type="caution">
    <text evidence="2">The sequence shown here is derived from an EMBL/GenBank/DDBJ whole genome shotgun (WGS) entry which is preliminary data.</text>
</comment>
<dbReference type="PATRIC" id="fig|171383.3.peg.2278"/>
<keyword evidence="2" id="KW-0436">Ligase</keyword>
<dbReference type="OrthoDB" id="9786549at2"/>
<keyword evidence="2" id="KW-0030">Aminoacyl-tRNA synthetase</keyword>
<evidence type="ECO:0000313" key="2">
    <source>
        <dbReference type="EMBL" id="KOO07443.1"/>
    </source>
</evidence>